<evidence type="ECO:0000313" key="5">
    <source>
        <dbReference type="Proteomes" id="UP000501090"/>
    </source>
</evidence>
<evidence type="ECO:0000256" key="1">
    <source>
        <dbReference type="SAM" id="MobiDB-lite"/>
    </source>
</evidence>
<dbReference type="KEGG" id="pard:DN92_02850"/>
<dbReference type="InterPro" id="IPR025330">
    <property type="entry name" value="DUF4236"/>
</dbReference>
<dbReference type="EMBL" id="CP028940">
    <property type="protein sequence ID" value="QKM60060.1"/>
    <property type="molecule type" value="Genomic_DNA"/>
</dbReference>
<feature type="compositionally biased region" description="Basic and acidic residues" evidence="1">
    <location>
        <begin position="73"/>
        <end position="83"/>
    </location>
</feature>
<dbReference type="Proteomes" id="UP000501090">
    <property type="component" value="Chromosome"/>
</dbReference>
<organism evidence="4 5">
    <name type="scientific">Polynucleobacter arcticus</name>
    <dbReference type="NCBI Taxonomy" id="1743165"/>
    <lineage>
        <taxon>Bacteria</taxon>
        <taxon>Pseudomonadati</taxon>
        <taxon>Pseudomonadota</taxon>
        <taxon>Betaproteobacteria</taxon>
        <taxon>Burkholderiales</taxon>
        <taxon>Burkholderiaceae</taxon>
        <taxon>Polynucleobacter</taxon>
    </lineage>
</organism>
<feature type="transmembrane region" description="Helical" evidence="2">
    <location>
        <begin position="91"/>
        <end position="112"/>
    </location>
</feature>
<dbReference type="AlphaFoldDB" id="A0A6M9PBI2"/>
<protein>
    <recommendedName>
        <fullName evidence="3">DUF4236 domain-containing protein</fullName>
    </recommendedName>
</protein>
<dbReference type="RefSeq" id="WP_173959830.1">
    <property type="nucleotide sequence ID" value="NZ_CBCSCC010000010.1"/>
</dbReference>
<evidence type="ECO:0000256" key="2">
    <source>
        <dbReference type="SAM" id="Phobius"/>
    </source>
</evidence>
<evidence type="ECO:0000259" key="3">
    <source>
        <dbReference type="Pfam" id="PF14020"/>
    </source>
</evidence>
<proteinExistence type="predicted"/>
<name>A0A6M9PBI2_9BURK</name>
<feature type="domain" description="DUF4236" evidence="3">
    <location>
        <begin position="3"/>
        <end position="56"/>
    </location>
</feature>
<keyword evidence="2" id="KW-1133">Transmembrane helix</keyword>
<reference evidence="4 5" key="1">
    <citation type="submission" date="2018-04" db="EMBL/GenBank/DDBJ databases">
        <title>Polynucleobacter sp. UK-Long2-W17 genome.</title>
        <authorList>
            <person name="Hahn M.W."/>
        </authorList>
    </citation>
    <scope>NUCLEOTIDE SEQUENCE [LARGE SCALE GENOMIC DNA]</scope>
    <source>
        <strain evidence="4 5">UK-Long2-W17</strain>
    </source>
</reference>
<accession>A0A6M9PBI2</accession>
<keyword evidence="5" id="KW-1185">Reference proteome</keyword>
<gene>
    <name evidence="4" type="ORF">DN92_02850</name>
</gene>
<keyword evidence="2" id="KW-0472">Membrane</keyword>
<keyword evidence="2" id="KW-0812">Transmembrane</keyword>
<dbReference type="Pfam" id="PF14020">
    <property type="entry name" value="DUF4236"/>
    <property type="match status" value="1"/>
</dbReference>
<feature type="region of interest" description="Disordered" evidence="1">
    <location>
        <begin position="57"/>
        <end position="83"/>
    </location>
</feature>
<evidence type="ECO:0000313" key="4">
    <source>
        <dbReference type="EMBL" id="QKM60060.1"/>
    </source>
</evidence>
<sequence length="114" mass="12750">MGLRFQKRITLFKGLTINLSKTGASVSVGPRGAKLNIRGDKVTGNIGIPGTGISYRQRLDSQQSSEQSAHVEPLQEHHQLPSEDKTYRRELSWRVFGLISFAGFAYVTYLLITR</sequence>